<proteinExistence type="predicted"/>
<evidence type="ECO:0000313" key="2">
    <source>
        <dbReference type="Proteomes" id="UP000321304"/>
    </source>
</evidence>
<dbReference type="EMBL" id="VITY01000011">
    <property type="protein sequence ID" value="TWB93069.1"/>
    <property type="molecule type" value="Genomic_DNA"/>
</dbReference>
<gene>
    <name evidence="1" type="ORF">FBZ93_111108</name>
</gene>
<keyword evidence="2" id="KW-1185">Reference proteome</keyword>
<dbReference type="Proteomes" id="UP000321304">
    <property type="component" value="Unassembled WGS sequence"/>
</dbReference>
<reference evidence="1 2" key="1">
    <citation type="submission" date="2019-06" db="EMBL/GenBank/DDBJ databases">
        <title>Genomic Encyclopedia of Type Strains, Phase IV (KMG-V): Genome sequencing to study the core and pangenomes of soil and plant-associated prokaryotes.</title>
        <authorList>
            <person name="Whitman W."/>
        </authorList>
    </citation>
    <scope>NUCLEOTIDE SEQUENCE [LARGE SCALE GENOMIC DNA]</scope>
    <source>
        <strain evidence="1 2">BR 10355</strain>
    </source>
</reference>
<comment type="caution">
    <text evidence="1">The sequence shown here is derived from an EMBL/GenBank/DDBJ whole genome shotgun (WGS) entry which is preliminary data.</text>
</comment>
<dbReference type="RefSeq" id="WP_146990140.1">
    <property type="nucleotide sequence ID" value="NZ_VITY01000011.1"/>
</dbReference>
<protein>
    <submittedName>
        <fullName evidence="1">Uncharacterized protein</fullName>
    </submittedName>
</protein>
<dbReference type="AlphaFoldDB" id="A0A560LCZ0"/>
<dbReference type="OrthoDB" id="8248862at2"/>
<name>A0A560LCZ0_9BRAD</name>
<evidence type="ECO:0000313" key="1">
    <source>
        <dbReference type="EMBL" id="TWB93069.1"/>
    </source>
</evidence>
<sequence>MKHKVRSEIIVAKNELVFEIDDTKTVDQNICALSIALEGIDDPLAGVLSDALSKLSLDIALDQDAILDALYLATAPVEPQQMPSEEGAAQ</sequence>
<organism evidence="1 2">
    <name type="scientific">Bradyrhizobium macuxiense</name>
    <dbReference type="NCBI Taxonomy" id="1755647"/>
    <lineage>
        <taxon>Bacteria</taxon>
        <taxon>Pseudomonadati</taxon>
        <taxon>Pseudomonadota</taxon>
        <taxon>Alphaproteobacteria</taxon>
        <taxon>Hyphomicrobiales</taxon>
        <taxon>Nitrobacteraceae</taxon>
        <taxon>Bradyrhizobium</taxon>
    </lineage>
</organism>
<accession>A0A560LCZ0</accession>